<sequence>MTERMSFTIRRALLLPLGFLLLVQLALLVVSLLQGQPTGKILFVGGVVVLLAGLLADNLLRRIELDEEGITVCRIGRRRRMLFADLTEVEAVCLRKRLFVTLWVGESFLLVTNAYGGVAALFESLLQRIPSGLVSDEVKGLVEAPPCHNGNIIVCWFAVVFSLLILCQQFLAGS</sequence>
<name>A0A1L3GQ61_9BACT</name>
<dbReference type="STRING" id="1842532.A7E78_09590"/>
<keyword evidence="3" id="KW-1185">Reference proteome</keyword>
<evidence type="ECO:0000313" key="2">
    <source>
        <dbReference type="EMBL" id="APG28067.1"/>
    </source>
</evidence>
<keyword evidence="1" id="KW-0472">Membrane</keyword>
<feature type="transmembrane region" description="Helical" evidence="1">
    <location>
        <begin position="151"/>
        <end position="172"/>
    </location>
</feature>
<protein>
    <submittedName>
        <fullName evidence="2">Uncharacterized protein</fullName>
    </submittedName>
</protein>
<dbReference type="EMBL" id="CP015519">
    <property type="protein sequence ID" value="APG28067.1"/>
    <property type="molecule type" value="Genomic_DNA"/>
</dbReference>
<dbReference type="AlphaFoldDB" id="A0A1L3GQ61"/>
<accession>A0A1L3GQ61</accession>
<reference evidence="2 3" key="1">
    <citation type="journal article" date="2017" name="Genome Announc.">
        <title>Complete Genome Sequences of Two Acetylene-Fermenting Pelobacter acetylenicus Strains.</title>
        <authorList>
            <person name="Sutton J.M."/>
            <person name="Baesman S.M."/>
            <person name="Fierst J.L."/>
            <person name="Poret-Peterson A.T."/>
            <person name="Oremland R.S."/>
            <person name="Dunlap D.S."/>
            <person name="Akob D.M."/>
        </authorList>
    </citation>
    <scope>NUCLEOTIDE SEQUENCE [LARGE SCALE GENOMIC DNA]</scope>
    <source>
        <strain evidence="2 3">SFB93</strain>
    </source>
</reference>
<organism evidence="2 3">
    <name type="scientific">Syntrophotalea acetylenivorans</name>
    <dbReference type="NCBI Taxonomy" id="1842532"/>
    <lineage>
        <taxon>Bacteria</taxon>
        <taxon>Pseudomonadati</taxon>
        <taxon>Thermodesulfobacteriota</taxon>
        <taxon>Desulfuromonadia</taxon>
        <taxon>Desulfuromonadales</taxon>
        <taxon>Syntrophotaleaceae</taxon>
        <taxon>Syntrophotalea</taxon>
    </lineage>
</organism>
<gene>
    <name evidence="2" type="ORF">A7E78_09590</name>
</gene>
<evidence type="ECO:0000313" key="3">
    <source>
        <dbReference type="Proteomes" id="UP000182517"/>
    </source>
</evidence>
<keyword evidence="1" id="KW-1133">Transmembrane helix</keyword>
<feature type="transmembrane region" description="Helical" evidence="1">
    <location>
        <begin position="41"/>
        <end position="60"/>
    </location>
</feature>
<proteinExistence type="predicted"/>
<dbReference type="Proteomes" id="UP000182517">
    <property type="component" value="Chromosome"/>
</dbReference>
<evidence type="ECO:0000256" key="1">
    <source>
        <dbReference type="SAM" id="Phobius"/>
    </source>
</evidence>
<dbReference type="KEGG" id="pef:A7E78_09590"/>
<keyword evidence="1" id="KW-0812">Transmembrane</keyword>
<dbReference type="RefSeq" id="WP_072284027.1">
    <property type="nucleotide sequence ID" value="NZ_CP015519.1"/>
</dbReference>